<dbReference type="PROSITE" id="PS50893">
    <property type="entry name" value="ABC_TRANSPORTER_2"/>
    <property type="match status" value="1"/>
</dbReference>
<dbReference type="InterPro" id="IPR003593">
    <property type="entry name" value="AAA+_ATPase"/>
</dbReference>
<gene>
    <name evidence="6" type="ORF">DB31_6462</name>
</gene>
<dbReference type="EMBL" id="JMCB01000004">
    <property type="protein sequence ID" value="KFE69487.1"/>
    <property type="molecule type" value="Genomic_DNA"/>
</dbReference>
<keyword evidence="3 6" id="KW-0067">ATP-binding</keyword>
<keyword evidence="1" id="KW-0813">Transport</keyword>
<dbReference type="GO" id="GO:0016887">
    <property type="term" value="F:ATP hydrolysis activity"/>
    <property type="evidence" value="ECO:0007669"/>
    <property type="project" value="InterPro"/>
</dbReference>
<evidence type="ECO:0000256" key="2">
    <source>
        <dbReference type="ARBA" id="ARBA00022741"/>
    </source>
</evidence>
<keyword evidence="2" id="KW-0547">Nucleotide-binding</keyword>
<evidence type="ECO:0000256" key="3">
    <source>
        <dbReference type="ARBA" id="ARBA00022840"/>
    </source>
</evidence>
<proteinExistence type="inferred from homology"/>
<comment type="similarity">
    <text evidence="4">Belongs to the ABC transporter superfamily. Macrolide exporter (TC 3.A.1.122) family.</text>
</comment>
<dbReference type="GO" id="GO:0022857">
    <property type="term" value="F:transmembrane transporter activity"/>
    <property type="evidence" value="ECO:0007669"/>
    <property type="project" value="TreeGrafter"/>
</dbReference>
<dbReference type="InterPro" id="IPR015854">
    <property type="entry name" value="ABC_transpr_LolD-like"/>
</dbReference>
<organism evidence="6 7">
    <name type="scientific">Hyalangium minutum</name>
    <dbReference type="NCBI Taxonomy" id="394096"/>
    <lineage>
        <taxon>Bacteria</taxon>
        <taxon>Pseudomonadati</taxon>
        <taxon>Myxococcota</taxon>
        <taxon>Myxococcia</taxon>
        <taxon>Myxococcales</taxon>
        <taxon>Cystobacterineae</taxon>
        <taxon>Archangiaceae</taxon>
        <taxon>Hyalangium</taxon>
    </lineage>
</organism>
<dbReference type="PATRIC" id="fig|394096.3.peg.2561"/>
<comment type="caution">
    <text evidence="6">The sequence shown here is derived from an EMBL/GenBank/DDBJ whole genome shotgun (WGS) entry which is preliminary data.</text>
</comment>
<dbReference type="SUPFAM" id="SSF52540">
    <property type="entry name" value="P-loop containing nucleoside triphosphate hydrolases"/>
    <property type="match status" value="1"/>
</dbReference>
<dbReference type="OrthoDB" id="9809450at2"/>
<dbReference type="InterPro" id="IPR003439">
    <property type="entry name" value="ABC_transporter-like_ATP-bd"/>
</dbReference>
<reference evidence="6 7" key="1">
    <citation type="submission" date="2014-04" db="EMBL/GenBank/DDBJ databases">
        <title>Genome assembly of Hyalangium minutum DSM 14724.</title>
        <authorList>
            <person name="Sharma G."/>
            <person name="Subramanian S."/>
        </authorList>
    </citation>
    <scope>NUCLEOTIDE SEQUENCE [LARGE SCALE GENOMIC DNA]</scope>
    <source>
        <strain evidence="6 7">DSM 14724</strain>
    </source>
</reference>
<dbReference type="FunFam" id="3.40.50.300:FF:000032">
    <property type="entry name" value="Export ABC transporter ATP-binding protein"/>
    <property type="match status" value="1"/>
</dbReference>
<dbReference type="GO" id="GO:0098796">
    <property type="term" value="C:membrane protein complex"/>
    <property type="evidence" value="ECO:0007669"/>
    <property type="project" value="UniProtKB-ARBA"/>
</dbReference>
<dbReference type="Pfam" id="PF00005">
    <property type="entry name" value="ABC_tran"/>
    <property type="match status" value="1"/>
</dbReference>
<dbReference type="PROSITE" id="PS00211">
    <property type="entry name" value="ABC_TRANSPORTER_1"/>
    <property type="match status" value="1"/>
</dbReference>
<dbReference type="InterPro" id="IPR017871">
    <property type="entry name" value="ABC_transporter-like_CS"/>
</dbReference>
<accession>A0A085WP74</accession>
<sequence length="249" mass="27246">MVSPQQSNESEGVAACLQEVTKEYQLGKTTVQALRGISLSIAVGSYTVICGPSGSGKSTALQLLGCLDMPTTGRVEIAGQDVVALSDKARTSFRAQHLGFVFQNFNLVPVLTALENVEYPLQLTVRDAAERRERAQKMLEAVGLGTMLQRRPAELSGGQRQRVAVARAMVKRPKLVLADEPTANLDRRTGAELIEMMRTMQREHQTTFILSSHDPQMIEGADERIRIEDGRVVERVQRSSPALAMRGAS</sequence>
<evidence type="ECO:0000256" key="1">
    <source>
        <dbReference type="ARBA" id="ARBA00022448"/>
    </source>
</evidence>
<dbReference type="GO" id="GO:0005886">
    <property type="term" value="C:plasma membrane"/>
    <property type="evidence" value="ECO:0007669"/>
    <property type="project" value="TreeGrafter"/>
</dbReference>
<keyword evidence="7" id="KW-1185">Reference proteome</keyword>
<dbReference type="Proteomes" id="UP000028725">
    <property type="component" value="Unassembled WGS sequence"/>
</dbReference>
<dbReference type="AlphaFoldDB" id="A0A085WP74"/>
<evidence type="ECO:0000259" key="5">
    <source>
        <dbReference type="PROSITE" id="PS50893"/>
    </source>
</evidence>
<dbReference type="InterPro" id="IPR027417">
    <property type="entry name" value="P-loop_NTPase"/>
</dbReference>
<dbReference type="Gene3D" id="3.40.50.300">
    <property type="entry name" value="P-loop containing nucleotide triphosphate hydrolases"/>
    <property type="match status" value="1"/>
</dbReference>
<dbReference type="PANTHER" id="PTHR24220">
    <property type="entry name" value="IMPORT ATP-BINDING PROTEIN"/>
    <property type="match status" value="1"/>
</dbReference>
<feature type="domain" description="ABC transporter" evidence="5">
    <location>
        <begin position="15"/>
        <end position="249"/>
    </location>
</feature>
<dbReference type="InterPro" id="IPR017911">
    <property type="entry name" value="MacB-like_ATP-bd"/>
</dbReference>
<dbReference type="STRING" id="394096.DB31_6462"/>
<dbReference type="SMART" id="SM00382">
    <property type="entry name" value="AAA"/>
    <property type="match status" value="1"/>
</dbReference>
<evidence type="ECO:0000313" key="7">
    <source>
        <dbReference type="Proteomes" id="UP000028725"/>
    </source>
</evidence>
<evidence type="ECO:0000256" key="4">
    <source>
        <dbReference type="ARBA" id="ARBA00038388"/>
    </source>
</evidence>
<evidence type="ECO:0000313" key="6">
    <source>
        <dbReference type="EMBL" id="KFE69487.1"/>
    </source>
</evidence>
<dbReference type="PANTHER" id="PTHR24220:SF86">
    <property type="entry name" value="ABC TRANSPORTER ABCH.1"/>
    <property type="match status" value="1"/>
</dbReference>
<dbReference type="CDD" id="cd03255">
    <property type="entry name" value="ABC_MJ0796_LolCDE_FtsE"/>
    <property type="match status" value="1"/>
</dbReference>
<dbReference type="GO" id="GO:0005524">
    <property type="term" value="F:ATP binding"/>
    <property type="evidence" value="ECO:0007669"/>
    <property type="project" value="UniProtKB-KW"/>
</dbReference>
<name>A0A085WP74_9BACT</name>
<protein>
    <submittedName>
        <fullName evidence="6">ABC transporter, ATP-binding protein</fullName>
    </submittedName>
</protein>